<evidence type="ECO:0000259" key="1">
    <source>
        <dbReference type="Pfam" id="PF01636"/>
    </source>
</evidence>
<dbReference type="InterPro" id="IPR002575">
    <property type="entry name" value="Aminoglycoside_PTrfase"/>
</dbReference>
<dbReference type="Gene3D" id="3.40.50.300">
    <property type="entry name" value="P-loop containing nucleotide triphosphate hydrolases"/>
    <property type="match status" value="1"/>
</dbReference>
<protein>
    <recommendedName>
        <fullName evidence="1">Aminoglycoside phosphotransferase domain-containing protein</fullName>
    </recommendedName>
</protein>
<dbReference type="Pfam" id="PF13671">
    <property type="entry name" value="AAA_33"/>
    <property type="match status" value="1"/>
</dbReference>
<dbReference type="RefSeq" id="WP_132288016.1">
    <property type="nucleotide sequence ID" value="NZ_SKBM01000008.1"/>
</dbReference>
<name>A0A4V2WLK6_9PROT</name>
<dbReference type="Pfam" id="PF01636">
    <property type="entry name" value="APH"/>
    <property type="match status" value="1"/>
</dbReference>
<dbReference type="SUPFAM" id="SSF52540">
    <property type="entry name" value="P-loop containing nucleoside triphosphate hydrolases"/>
    <property type="match status" value="1"/>
</dbReference>
<keyword evidence="3" id="KW-1185">Reference proteome</keyword>
<evidence type="ECO:0000313" key="2">
    <source>
        <dbReference type="EMBL" id="TCZ63198.1"/>
    </source>
</evidence>
<dbReference type="InterPro" id="IPR052732">
    <property type="entry name" value="Cell-binding_unc_protein"/>
</dbReference>
<gene>
    <name evidence="2" type="ORF">EXY23_10190</name>
</gene>
<dbReference type="AlphaFoldDB" id="A0A4V2WLK6"/>
<feature type="domain" description="Aminoglycoside phosphotransferase" evidence="1">
    <location>
        <begin position="107"/>
        <end position="264"/>
    </location>
</feature>
<dbReference type="EMBL" id="SKBM01000008">
    <property type="protein sequence ID" value="TCZ63198.1"/>
    <property type="molecule type" value="Genomic_DNA"/>
</dbReference>
<dbReference type="OrthoDB" id="9810277at2"/>
<dbReference type="Proteomes" id="UP000295023">
    <property type="component" value="Unassembled WGS sequence"/>
</dbReference>
<dbReference type="InterPro" id="IPR027417">
    <property type="entry name" value="P-loop_NTPase"/>
</dbReference>
<accession>A0A4V2WLK6</accession>
<dbReference type="SUPFAM" id="SSF56112">
    <property type="entry name" value="Protein kinase-like (PK-like)"/>
    <property type="match status" value="1"/>
</dbReference>
<proteinExistence type="predicted"/>
<dbReference type="InterPro" id="IPR011009">
    <property type="entry name" value="Kinase-like_dom_sf"/>
</dbReference>
<comment type="caution">
    <text evidence="2">The sequence shown here is derived from an EMBL/GenBank/DDBJ whole genome shotgun (WGS) entry which is preliminary data.</text>
</comment>
<sequence length="492" mass="51297">MTVPSEQAEVAALLRRLAGRDPVETHVSAVFVGPDTVWKLKKAVALGFLDFSSLAAREHFLRRELEINRPAAPALYRDVVPATRDAEGGLALGGAGEVVDWVLRMAPVPAEDFLDAVAARGGLDDPLLDAIADAVFALHAALPPVPGLDAPAAMMRVLEGNGTAALAAGLPEARVRALLAATRGWIIRLSPFLAARAAAGHVRRCHGDLHLGNLCLLDGRVTPFDALEFDEALATIDTGYDLAFLLMDLEHRLGRAAANRVLNRHAARSGDAGLVAALPLWLSLRAMIRAHVVARAKGVDQGMPYLAMAEAVLAPSPPVLVAVGGLQGTGKSRLARALAPALGAAPGALVLRSDEIRKRRAGLPPEARLPPDAYTPAASAAVFRELTELAAEALRGGHAVVADAAFLRPEERAAIESARGAAPFIGLWLEAPLDVLRARVAARRGDASDADVAVLEAAAARDPGPITWHRLEAGADPVPAARCVLGLNGGGA</sequence>
<evidence type="ECO:0000313" key="3">
    <source>
        <dbReference type="Proteomes" id="UP000295023"/>
    </source>
</evidence>
<organism evidence="2 3">
    <name type="scientific">Roseicella aquatilis</name>
    <dbReference type="NCBI Taxonomy" id="2527868"/>
    <lineage>
        <taxon>Bacteria</taxon>
        <taxon>Pseudomonadati</taxon>
        <taxon>Pseudomonadota</taxon>
        <taxon>Alphaproteobacteria</taxon>
        <taxon>Acetobacterales</taxon>
        <taxon>Roseomonadaceae</taxon>
        <taxon>Roseicella</taxon>
    </lineage>
</organism>
<reference evidence="2 3" key="1">
    <citation type="submission" date="2019-03" db="EMBL/GenBank/DDBJ databases">
        <title>Paracraurococcus aquatilis NE82 genome sequence.</title>
        <authorList>
            <person name="Zhao Y."/>
            <person name="Du Z."/>
        </authorList>
    </citation>
    <scope>NUCLEOTIDE SEQUENCE [LARGE SCALE GENOMIC DNA]</scope>
    <source>
        <strain evidence="2 3">NE82</strain>
    </source>
</reference>
<dbReference type="PANTHER" id="PTHR43883">
    <property type="entry name" value="SLR0207 PROTEIN"/>
    <property type="match status" value="1"/>
</dbReference>
<dbReference type="PANTHER" id="PTHR43883:SF1">
    <property type="entry name" value="GLUCONOKINASE"/>
    <property type="match status" value="1"/>
</dbReference>